<dbReference type="RefSeq" id="WP_153248580.1">
    <property type="nucleotide sequence ID" value="NZ_CP044205.1"/>
</dbReference>
<dbReference type="InParanoid" id="A0A5Q0BFD4"/>
<sequence length="160" mass="18162">MLTVATGYFGIQFRSSQVPGNVIFSTLENRQINLDALKGAPVLVTFWATDCRVCLRELDGLSALYREFEGLGFHILAVAMSYDMPSQVVAVRNVRQLPFPVVYDQQGILAKAFHNVRWVPDSFLIGVDGELIQHWTGMPDFDQLRSRIRKMIEERRSDVA</sequence>
<proteinExistence type="predicted"/>
<dbReference type="PROSITE" id="PS51352">
    <property type="entry name" value="THIOREDOXIN_2"/>
    <property type="match status" value="1"/>
</dbReference>
<evidence type="ECO:0000313" key="3">
    <source>
        <dbReference type="Proteomes" id="UP000325755"/>
    </source>
</evidence>
<accession>A0A5Q0BFD4</accession>
<feature type="domain" description="Thioredoxin" evidence="1">
    <location>
        <begin position="4"/>
        <end position="153"/>
    </location>
</feature>
<protein>
    <submittedName>
        <fullName evidence="2">TlpA family protein disulfide reductase</fullName>
    </submittedName>
</protein>
<dbReference type="InterPro" id="IPR000866">
    <property type="entry name" value="AhpC/TSA"/>
</dbReference>
<name>A0A5Q0BFD4_9GAMM</name>
<evidence type="ECO:0000259" key="1">
    <source>
        <dbReference type="PROSITE" id="PS51352"/>
    </source>
</evidence>
<dbReference type="Proteomes" id="UP000325755">
    <property type="component" value="Chromosome"/>
</dbReference>
<keyword evidence="3" id="KW-1185">Reference proteome</keyword>
<dbReference type="CDD" id="cd02966">
    <property type="entry name" value="TlpA_like_family"/>
    <property type="match status" value="1"/>
</dbReference>
<dbReference type="AlphaFoldDB" id="A0A5Q0BFD4"/>
<organism evidence="2 3">
    <name type="scientific">Candidatus Methylospira mobilis</name>
    <dbReference type="NCBI Taxonomy" id="1808979"/>
    <lineage>
        <taxon>Bacteria</taxon>
        <taxon>Pseudomonadati</taxon>
        <taxon>Pseudomonadota</taxon>
        <taxon>Gammaproteobacteria</taxon>
        <taxon>Methylococcales</taxon>
        <taxon>Methylococcaceae</taxon>
        <taxon>Candidatus Methylospira</taxon>
    </lineage>
</organism>
<dbReference type="Pfam" id="PF00578">
    <property type="entry name" value="AhpC-TSA"/>
    <property type="match status" value="1"/>
</dbReference>
<gene>
    <name evidence="2" type="ORF">F6R98_08100</name>
</gene>
<dbReference type="OrthoDB" id="9788279at2"/>
<dbReference type="PANTHER" id="PTHR42852:SF17">
    <property type="entry name" value="THIOREDOXIN-LIKE PROTEIN HI_1115"/>
    <property type="match status" value="1"/>
</dbReference>
<reference evidence="2 3" key="1">
    <citation type="submission" date="2019-09" db="EMBL/GenBank/DDBJ databases">
        <title>Ecophysiology of the spiral-shaped methanotroph Methylospira mobilis as revealed by the complete genome sequence.</title>
        <authorList>
            <person name="Oshkin I.Y."/>
            <person name="Dedysh S.N."/>
            <person name="Miroshnikov K."/>
            <person name="Danilova O.V."/>
            <person name="Hakobyan A."/>
            <person name="Liesack W."/>
        </authorList>
    </citation>
    <scope>NUCLEOTIDE SEQUENCE [LARGE SCALE GENOMIC DNA]</scope>
    <source>
        <strain evidence="2 3">Shm1</strain>
    </source>
</reference>
<dbReference type="InterPro" id="IPR013766">
    <property type="entry name" value="Thioredoxin_domain"/>
</dbReference>
<evidence type="ECO:0000313" key="2">
    <source>
        <dbReference type="EMBL" id="QFY42585.1"/>
    </source>
</evidence>
<dbReference type="EMBL" id="CP044205">
    <property type="protein sequence ID" value="QFY42585.1"/>
    <property type="molecule type" value="Genomic_DNA"/>
</dbReference>
<dbReference type="InterPro" id="IPR050553">
    <property type="entry name" value="Thioredoxin_ResA/DsbE_sf"/>
</dbReference>
<dbReference type="GO" id="GO:0016491">
    <property type="term" value="F:oxidoreductase activity"/>
    <property type="evidence" value="ECO:0007669"/>
    <property type="project" value="InterPro"/>
</dbReference>
<dbReference type="PANTHER" id="PTHR42852">
    <property type="entry name" value="THIOL:DISULFIDE INTERCHANGE PROTEIN DSBE"/>
    <property type="match status" value="1"/>
</dbReference>
<dbReference type="KEGG" id="mmob:F6R98_08100"/>
<dbReference type="GO" id="GO:0016209">
    <property type="term" value="F:antioxidant activity"/>
    <property type="evidence" value="ECO:0007669"/>
    <property type="project" value="InterPro"/>
</dbReference>
<dbReference type="InterPro" id="IPR036249">
    <property type="entry name" value="Thioredoxin-like_sf"/>
</dbReference>
<dbReference type="Gene3D" id="3.40.30.10">
    <property type="entry name" value="Glutaredoxin"/>
    <property type="match status" value="1"/>
</dbReference>
<dbReference type="SUPFAM" id="SSF52833">
    <property type="entry name" value="Thioredoxin-like"/>
    <property type="match status" value="1"/>
</dbReference>